<name>W2TS23_NECAM</name>
<gene>
    <name evidence="1" type="ORF">NECAME_06877</name>
</gene>
<dbReference type="KEGG" id="nai:NECAME_06877"/>
<keyword evidence="2" id="KW-1185">Reference proteome</keyword>
<dbReference type="Proteomes" id="UP000053676">
    <property type="component" value="Unassembled WGS sequence"/>
</dbReference>
<reference evidence="2" key="1">
    <citation type="journal article" date="2014" name="Nat. Genet.">
        <title>Genome of the human hookworm Necator americanus.</title>
        <authorList>
            <person name="Tang Y.T."/>
            <person name="Gao X."/>
            <person name="Rosa B.A."/>
            <person name="Abubucker S."/>
            <person name="Hallsworth-Pepin K."/>
            <person name="Martin J."/>
            <person name="Tyagi R."/>
            <person name="Heizer E."/>
            <person name="Zhang X."/>
            <person name="Bhonagiri-Palsikar V."/>
            <person name="Minx P."/>
            <person name="Warren W.C."/>
            <person name="Wang Q."/>
            <person name="Zhan B."/>
            <person name="Hotez P.J."/>
            <person name="Sternberg P.W."/>
            <person name="Dougall A."/>
            <person name="Gaze S.T."/>
            <person name="Mulvenna J."/>
            <person name="Sotillo J."/>
            <person name="Ranganathan S."/>
            <person name="Rabelo E.M."/>
            <person name="Wilson R.K."/>
            <person name="Felgner P.L."/>
            <person name="Bethony J."/>
            <person name="Hawdon J.M."/>
            <person name="Gasser R.B."/>
            <person name="Loukas A."/>
            <person name="Mitreva M."/>
        </authorList>
    </citation>
    <scope>NUCLEOTIDE SEQUENCE [LARGE SCALE GENOMIC DNA]</scope>
</reference>
<organism evidence="1 2">
    <name type="scientific">Necator americanus</name>
    <name type="common">Human hookworm</name>
    <dbReference type="NCBI Taxonomy" id="51031"/>
    <lineage>
        <taxon>Eukaryota</taxon>
        <taxon>Metazoa</taxon>
        <taxon>Ecdysozoa</taxon>
        <taxon>Nematoda</taxon>
        <taxon>Chromadorea</taxon>
        <taxon>Rhabditida</taxon>
        <taxon>Rhabditina</taxon>
        <taxon>Rhabditomorpha</taxon>
        <taxon>Strongyloidea</taxon>
        <taxon>Ancylostomatidae</taxon>
        <taxon>Bunostominae</taxon>
        <taxon>Necator</taxon>
    </lineage>
</organism>
<protein>
    <submittedName>
        <fullName evidence="1">Uncharacterized protein</fullName>
    </submittedName>
</protein>
<dbReference type="EMBL" id="KI657942">
    <property type="protein sequence ID" value="ETN84474.1"/>
    <property type="molecule type" value="Genomic_DNA"/>
</dbReference>
<proteinExistence type="predicted"/>
<sequence>MFSYVTTLIRLTTLSVLWHISTVYKGRLMKMSGF</sequence>
<accession>W2TS23</accession>
<evidence type="ECO:0000313" key="2">
    <source>
        <dbReference type="Proteomes" id="UP000053676"/>
    </source>
</evidence>
<dbReference type="AlphaFoldDB" id="W2TS23"/>
<evidence type="ECO:0000313" key="1">
    <source>
        <dbReference type="EMBL" id="ETN84474.1"/>
    </source>
</evidence>